<reference evidence="5" key="1">
    <citation type="journal article" date="2019" name="Int. J. Syst. Evol. Microbiol.">
        <title>The Global Catalogue of Microorganisms (GCM) 10K type strain sequencing project: providing services to taxonomists for standard genome sequencing and annotation.</title>
        <authorList>
            <consortium name="The Broad Institute Genomics Platform"/>
            <consortium name="The Broad Institute Genome Sequencing Center for Infectious Disease"/>
            <person name="Wu L."/>
            <person name="Ma J."/>
        </authorList>
    </citation>
    <scope>NUCLEOTIDE SEQUENCE [LARGE SCALE GENOMIC DNA]</scope>
    <source>
        <strain evidence="5">JCM 3175</strain>
    </source>
</reference>
<dbReference type="PROSITE" id="PS51257">
    <property type="entry name" value="PROKAR_LIPOPROTEIN"/>
    <property type="match status" value="1"/>
</dbReference>
<dbReference type="PROSITE" id="PS50234">
    <property type="entry name" value="VWFA"/>
    <property type="match status" value="1"/>
</dbReference>
<proteinExistence type="predicted"/>
<dbReference type="EMBL" id="BAABGU010000002">
    <property type="protein sequence ID" value="GAA4562601.1"/>
    <property type="molecule type" value="Genomic_DNA"/>
</dbReference>
<evidence type="ECO:0000313" key="4">
    <source>
        <dbReference type="EMBL" id="GAA4562601.1"/>
    </source>
</evidence>
<dbReference type="SUPFAM" id="SSF53300">
    <property type="entry name" value="vWA-like"/>
    <property type="match status" value="1"/>
</dbReference>
<dbReference type="InterPro" id="IPR021908">
    <property type="entry name" value="YfbK_C"/>
</dbReference>
<sequence>MVTGRGSSWSALAAGLVLAATLGTAGCSADPRSAGAGHGPPPAPRHPGTPEQRPGTDVAAEDDPQSTFALDVDTASYGHVRRLITDGRLPDRATVRPEEFVNSFAQDYPEPEGDGFAVHVDGARLPDAHEPQPPGDVRLMRVGLQTRPEDSETRPDAALTFVVDVSGSMDEPGRLDLVQDALHTLVDQLRRTDSVALVAFSGEARVVREMTRLSDAEELHEAIDSLRTESSTNLEAGLVLGYRAARDGFRSGATNRVVILSDGLANVGNTEADPILRRVREEADKRIALLGVGVGSEYGDELMERLADRGDGFAVYVSERAHAREVFVRQLPATLSVRALDAKVQVTFDPAVVRSYRLIGYDNRAVADEDFRDDRVDGGEVGPGHSVTALYAVRLTDEAARPAQVARVQVRWLDPRTREADETSGSVTVGDLGGRFDTASPRLRTCYAAAYFAEALRGDGRHREVRLPELATIARRAAADTGDHEVGDLADLIDRARDLD</sequence>
<dbReference type="SMART" id="SM00327">
    <property type="entry name" value="VWA"/>
    <property type="match status" value="1"/>
</dbReference>
<name>A0ABP8S660_9ACTN</name>
<dbReference type="Gene3D" id="3.40.50.410">
    <property type="entry name" value="von Willebrand factor, type A domain"/>
    <property type="match status" value="1"/>
</dbReference>
<dbReference type="InterPro" id="IPR002035">
    <property type="entry name" value="VWF_A"/>
</dbReference>
<evidence type="ECO:0000256" key="2">
    <source>
        <dbReference type="SAM" id="SignalP"/>
    </source>
</evidence>
<gene>
    <name evidence="4" type="ORF">GCM10023176_04560</name>
</gene>
<feature type="signal peptide" evidence="2">
    <location>
        <begin position="1"/>
        <end position="19"/>
    </location>
</feature>
<dbReference type="InterPro" id="IPR036465">
    <property type="entry name" value="vWFA_dom_sf"/>
</dbReference>
<feature type="domain" description="VWFA" evidence="3">
    <location>
        <begin position="158"/>
        <end position="335"/>
    </location>
</feature>
<keyword evidence="2" id="KW-0732">Signal</keyword>
<dbReference type="Pfam" id="PF00092">
    <property type="entry name" value="VWA"/>
    <property type="match status" value="1"/>
</dbReference>
<dbReference type="InterPro" id="IPR022156">
    <property type="entry name" value="Uncharacterised_YfbK_N"/>
</dbReference>
<dbReference type="Proteomes" id="UP001500307">
    <property type="component" value="Unassembled WGS sequence"/>
</dbReference>
<feature type="chain" id="PRO_5046890898" evidence="2">
    <location>
        <begin position="20"/>
        <end position="500"/>
    </location>
</feature>
<accession>A0ABP8S660</accession>
<evidence type="ECO:0000313" key="5">
    <source>
        <dbReference type="Proteomes" id="UP001500307"/>
    </source>
</evidence>
<organism evidence="4 5">
    <name type="scientific">Micromonospora coerulea</name>
    <dbReference type="NCBI Taxonomy" id="47856"/>
    <lineage>
        <taxon>Bacteria</taxon>
        <taxon>Bacillati</taxon>
        <taxon>Actinomycetota</taxon>
        <taxon>Actinomycetes</taxon>
        <taxon>Micromonosporales</taxon>
        <taxon>Micromonosporaceae</taxon>
        <taxon>Micromonospora</taxon>
    </lineage>
</organism>
<dbReference type="RefSeq" id="WP_346115998.1">
    <property type="nucleotide sequence ID" value="NZ_BAABGU010000002.1"/>
</dbReference>
<keyword evidence="5" id="KW-1185">Reference proteome</keyword>
<dbReference type="PANTHER" id="PTHR10338:SF108">
    <property type="entry name" value="INTER-ALPHA-TRYPSIN INHIBITOR HEAVY CHAIN H4-LIKE PROTEIN"/>
    <property type="match status" value="1"/>
</dbReference>
<dbReference type="Pfam" id="PF12450">
    <property type="entry name" value="vWF_A"/>
    <property type="match status" value="1"/>
</dbReference>
<comment type="caution">
    <text evidence="4">The sequence shown here is derived from an EMBL/GenBank/DDBJ whole genome shotgun (WGS) entry which is preliminary data.</text>
</comment>
<evidence type="ECO:0000256" key="1">
    <source>
        <dbReference type="SAM" id="MobiDB-lite"/>
    </source>
</evidence>
<dbReference type="PANTHER" id="PTHR10338">
    <property type="entry name" value="INTER-ALPHA-TRYPSIN INHIBITOR HEAVY CHAIN FAMILY MEMBER"/>
    <property type="match status" value="1"/>
</dbReference>
<dbReference type="Pfam" id="PF12034">
    <property type="entry name" value="YfbK_C"/>
    <property type="match status" value="1"/>
</dbReference>
<evidence type="ECO:0000259" key="3">
    <source>
        <dbReference type="PROSITE" id="PS50234"/>
    </source>
</evidence>
<dbReference type="InterPro" id="IPR050934">
    <property type="entry name" value="ITIH"/>
</dbReference>
<protein>
    <submittedName>
        <fullName evidence="4">VWA domain-containing protein</fullName>
    </submittedName>
</protein>
<feature type="region of interest" description="Disordered" evidence="1">
    <location>
        <begin position="28"/>
        <end position="62"/>
    </location>
</feature>